<name>A0ABQ6MW93_9STRA</name>
<feature type="compositionally biased region" description="Gly residues" evidence="1">
    <location>
        <begin position="98"/>
        <end position="107"/>
    </location>
</feature>
<feature type="region of interest" description="Disordered" evidence="1">
    <location>
        <begin position="25"/>
        <end position="45"/>
    </location>
</feature>
<proteinExistence type="predicted"/>
<dbReference type="EMBL" id="BRYB01000616">
    <property type="protein sequence ID" value="GMI34069.1"/>
    <property type="molecule type" value="Genomic_DNA"/>
</dbReference>
<protein>
    <recommendedName>
        <fullName evidence="4">Amine oxidase domain-containing protein</fullName>
    </recommendedName>
</protein>
<organism evidence="2 3">
    <name type="scientific">Tetraparma gracilis</name>
    <dbReference type="NCBI Taxonomy" id="2962635"/>
    <lineage>
        <taxon>Eukaryota</taxon>
        <taxon>Sar</taxon>
        <taxon>Stramenopiles</taxon>
        <taxon>Ochrophyta</taxon>
        <taxon>Bolidophyceae</taxon>
        <taxon>Parmales</taxon>
        <taxon>Triparmaceae</taxon>
        <taxon>Tetraparma</taxon>
    </lineage>
</organism>
<dbReference type="InterPro" id="IPR036188">
    <property type="entry name" value="FAD/NAD-bd_sf"/>
</dbReference>
<evidence type="ECO:0000256" key="1">
    <source>
        <dbReference type="SAM" id="MobiDB-lite"/>
    </source>
</evidence>
<accession>A0ABQ6MW93</accession>
<gene>
    <name evidence="2" type="ORF">TeGR_g8481</name>
</gene>
<dbReference type="SUPFAM" id="SSF51905">
    <property type="entry name" value="FAD/NAD(P)-binding domain"/>
    <property type="match status" value="1"/>
</dbReference>
<evidence type="ECO:0000313" key="3">
    <source>
        <dbReference type="Proteomes" id="UP001165060"/>
    </source>
</evidence>
<evidence type="ECO:0008006" key="4">
    <source>
        <dbReference type="Google" id="ProtNLM"/>
    </source>
</evidence>
<evidence type="ECO:0000313" key="2">
    <source>
        <dbReference type="EMBL" id="GMI34069.1"/>
    </source>
</evidence>
<dbReference type="Proteomes" id="UP001165060">
    <property type="component" value="Unassembled WGS sequence"/>
</dbReference>
<feature type="region of interest" description="Disordered" evidence="1">
    <location>
        <begin position="61"/>
        <end position="107"/>
    </location>
</feature>
<sequence length="315" mass="31447">MPALLCSLPPPRSPASSLLLIDAVARPPASPGPSPAARRRPRTAMSFDACSLPASRLLASASSAVARPSRRADDGAPKGGAARRPRTSARRAGAAPRGSGGTTRAGGDAGAALAAMLPEGAEQVLRGATVVGIAPAAGGCGTGWRLSLRAGDGRVSSRSFGSVLLCLPAAAAAALAATAGRAAAARARWTRWSAARGGCHLGSSGLKVVLHASSPLTAPSIAALLASLVCPGPFSLLSSAAYPQYPASPPPPHLPLRPLREHGCVPLCEAPALVAAGDWAKGRGAVQAAVDSGERAVGMLRMLRGGEEVKYAVDE</sequence>
<keyword evidence="3" id="KW-1185">Reference proteome</keyword>
<comment type="caution">
    <text evidence="2">The sequence shown here is derived from an EMBL/GenBank/DDBJ whole genome shotgun (WGS) entry which is preliminary data.</text>
</comment>
<reference evidence="2 3" key="1">
    <citation type="journal article" date="2023" name="Commun. Biol.">
        <title>Genome analysis of Parmales, the sister group of diatoms, reveals the evolutionary specialization of diatoms from phago-mixotrophs to photoautotrophs.</title>
        <authorList>
            <person name="Ban H."/>
            <person name="Sato S."/>
            <person name="Yoshikawa S."/>
            <person name="Yamada K."/>
            <person name="Nakamura Y."/>
            <person name="Ichinomiya M."/>
            <person name="Sato N."/>
            <person name="Blanc-Mathieu R."/>
            <person name="Endo H."/>
            <person name="Kuwata A."/>
            <person name="Ogata H."/>
        </authorList>
    </citation>
    <scope>NUCLEOTIDE SEQUENCE [LARGE SCALE GENOMIC DNA]</scope>
</reference>